<dbReference type="Gene3D" id="3.20.20.210">
    <property type="match status" value="1"/>
</dbReference>
<dbReference type="Proteomes" id="UP000248806">
    <property type="component" value="Unassembled WGS sequence"/>
</dbReference>
<comment type="caution">
    <text evidence="2">The sequence shown here is derived from an EMBL/GenBank/DDBJ whole genome shotgun (WGS) entry which is preliminary data.</text>
</comment>
<evidence type="ECO:0000313" key="3">
    <source>
        <dbReference type="Proteomes" id="UP000248806"/>
    </source>
</evidence>
<dbReference type="PANTHER" id="PTHR47099:SF1">
    <property type="entry name" value="METHYLCOBAMIDE:COM METHYLTRANSFERASE MTBA"/>
    <property type="match status" value="1"/>
</dbReference>
<keyword evidence="3" id="KW-1185">Reference proteome</keyword>
<dbReference type="GO" id="GO:0006779">
    <property type="term" value="P:porphyrin-containing compound biosynthetic process"/>
    <property type="evidence" value="ECO:0007669"/>
    <property type="project" value="InterPro"/>
</dbReference>
<accession>A0A326U115</accession>
<dbReference type="PANTHER" id="PTHR47099">
    <property type="entry name" value="METHYLCOBAMIDE:COM METHYLTRANSFERASE MTBA"/>
    <property type="match status" value="1"/>
</dbReference>
<feature type="domain" description="Uroporphyrinogen decarboxylase (URO-D)" evidence="1">
    <location>
        <begin position="3"/>
        <end position="323"/>
    </location>
</feature>
<dbReference type="OrthoDB" id="7375127at2"/>
<proteinExistence type="predicted"/>
<dbReference type="EMBL" id="QKUF01000022">
    <property type="protein sequence ID" value="PZW24198.1"/>
    <property type="molecule type" value="Genomic_DNA"/>
</dbReference>
<organism evidence="2 3">
    <name type="scientific">Thermosporothrix hazakensis</name>
    <dbReference type="NCBI Taxonomy" id="644383"/>
    <lineage>
        <taxon>Bacteria</taxon>
        <taxon>Bacillati</taxon>
        <taxon>Chloroflexota</taxon>
        <taxon>Ktedonobacteria</taxon>
        <taxon>Ktedonobacterales</taxon>
        <taxon>Thermosporotrichaceae</taxon>
        <taxon>Thermosporothrix</taxon>
    </lineage>
</organism>
<name>A0A326U115_THEHA</name>
<dbReference type="AlphaFoldDB" id="A0A326U115"/>
<gene>
    <name evidence="2" type="ORF">EI42_04644</name>
</gene>
<dbReference type="InterPro" id="IPR052024">
    <property type="entry name" value="Methanogen_methyltrans"/>
</dbReference>
<dbReference type="InterPro" id="IPR000257">
    <property type="entry name" value="Uroporphyrinogen_deCOase"/>
</dbReference>
<dbReference type="Pfam" id="PF01208">
    <property type="entry name" value="URO-D"/>
    <property type="match status" value="1"/>
</dbReference>
<evidence type="ECO:0000259" key="1">
    <source>
        <dbReference type="Pfam" id="PF01208"/>
    </source>
</evidence>
<dbReference type="GO" id="GO:0004853">
    <property type="term" value="F:uroporphyrinogen decarboxylase activity"/>
    <property type="evidence" value="ECO:0007669"/>
    <property type="project" value="InterPro"/>
</dbReference>
<dbReference type="RefSeq" id="WP_111324961.1">
    <property type="nucleotide sequence ID" value="NZ_BIFX01000001.1"/>
</dbReference>
<protein>
    <submittedName>
        <fullName evidence="2">Uroporphyrinogen decarboxylase</fullName>
    </submittedName>
</protein>
<dbReference type="SUPFAM" id="SSF51726">
    <property type="entry name" value="UROD/MetE-like"/>
    <property type="match status" value="1"/>
</dbReference>
<reference evidence="2 3" key="1">
    <citation type="submission" date="2018-06" db="EMBL/GenBank/DDBJ databases">
        <title>Genomic Encyclopedia of Archaeal and Bacterial Type Strains, Phase II (KMG-II): from individual species to whole genera.</title>
        <authorList>
            <person name="Goeker M."/>
        </authorList>
    </citation>
    <scope>NUCLEOTIDE SEQUENCE [LARGE SCALE GENOMIC DNA]</scope>
    <source>
        <strain evidence="2 3">ATCC BAA-1881</strain>
    </source>
</reference>
<dbReference type="InterPro" id="IPR038071">
    <property type="entry name" value="UROD/MetE-like_sf"/>
</dbReference>
<sequence length="328" mass="36923">MDKKQRVEAALQGLPVDRVPVSMWSRDYRREWSAQALVEATLESYSRYDWDYVRLTPRACYHAEGWKARYRPADNGATPPILESTPISRASDWKRLRPLEPDQGAFGEQLLALQLMNHSLGFEAYFVETLFNPLSVARYIAGSVENVLHTIHEDRTAMHTALRVITETLTSFAIACLEEGAHGIFYSTNGWANAPLLSEDQYREFGEQYDLELLDAIKSRSKLTILHNCGPQMHFDLLAAYPVHAINWAIEQEGNPDLLDGMRRSGKAVMGGLNTDLLRTSTSPQQIQENVAEILEKTGTQHLLLAPGCTLAPDTPTRNIEAVRRMLA</sequence>
<evidence type="ECO:0000313" key="2">
    <source>
        <dbReference type="EMBL" id="PZW24198.1"/>
    </source>
</evidence>